<dbReference type="OrthoDB" id="7777654at2759"/>
<keyword evidence="2" id="KW-0413">Isomerase</keyword>
<dbReference type="PANTHER" id="PTHR46313">
    <property type="match status" value="1"/>
</dbReference>
<dbReference type="STRING" id="145388.A0A0D2JC82"/>
<gene>
    <name evidence="2" type="ORF">MNEG_10667</name>
</gene>
<evidence type="ECO:0000313" key="2">
    <source>
        <dbReference type="EMBL" id="KIY97297.1"/>
    </source>
</evidence>
<dbReference type="EMBL" id="KK102630">
    <property type="protein sequence ID" value="KIY97297.1"/>
    <property type="molecule type" value="Genomic_DNA"/>
</dbReference>
<dbReference type="SUPFAM" id="SSF51905">
    <property type="entry name" value="FAD/NAD(P)-binding domain"/>
    <property type="match status" value="1"/>
</dbReference>
<proteinExistence type="predicted"/>
<evidence type="ECO:0000313" key="3">
    <source>
        <dbReference type="Proteomes" id="UP000054498"/>
    </source>
</evidence>
<dbReference type="GO" id="GO:0016116">
    <property type="term" value="P:carotenoid metabolic process"/>
    <property type="evidence" value="ECO:0007669"/>
    <property type="project" value="InterPro"/>
</dbReference>
<dbReference type="InterPro" id="IPR036188">
    <property type="entry name" value="FAD/NAD-bd_sf"/>
</dbReference>
<sequence length="282" mass="30314">MYALDARSGQAMAAFGRGRPASLQLQRRRSRPSTGPVGVAARATKAPYPPLDREIPTEAPEDVLYDAVVVGGGMGGLTTAAKLVEKGAKVLVLEKYLVPGGSAAHFKREGYTFDVGSSMMFGFGDQGTTNLITKALEAVGRRIETVPDPTQVHYHLPKSAAHPEAAGNRQPGGATSGGRHEVVSNLSGPPGGPGLNVRVWRGYEDFVNELSARFPHEKEGIRKFYDECWRVFNALNSLELKSLEEPRYLMGEFFKDPVSCLTLASFLITNTGGHQGGRGEGE</sequence>
<dbReference type="RefSeq" id="XP_013896317.1">
    <property type="nucleotide sequence ID" value="XM_014040863.1"/>
</dbReference>
<dbReference type="Pfam" id="PF13450">
    <property type="entry name" value="NAD_binding_8"/>
    <property type="match status" value="1"/>
</dbReference>
<protein>
    <submittedName>
        <fullName evidence="2">Carotenoid isomerase</fullName>
        <ecNumber evidence="2">5.-.-.-</ecNumber>
    </submittedName>
</protein>
<dbReference type="GeneID" id="25727852"/>
<dbReference type="Gene3D" id="3.50.50.60">
    <property type="entry name" value="FAD/NAD(P)-binding domain"/>
    <property type="match status" value="1"/>
</dbReference>
<dbReference type="AlphaFoldDB" id="A0A0D2JC82"/>
<dbReference type="GO" id="GO:0016853">
    <property type="term" value="F:isomerase activity"/>
    <property type="evidence" value="ECO:0007669"/>
    <property type="project" value="UniProtKB-KW"/>
</dbReference>
<dbReference type="PANTHER" id="PTHR46313:SF3">
    <property type="entry name" value="PROLYCOPENE ISOMERASE, CHLOROPLASTIC"/>
    <property type="match status" value="1"/>
</dbReference>
<dbReference type="InterPro" id="IPR045892">
    <property type="entry name" value="CrtISO-like"/>
</dbReference>
<reference evidence="2 3" key="1">
    <citation type="journal article" date="2013" name="BMC Genomics">
        <title>Reconstruction of the lipid metabolism for the microalga Monoraphidium neglectum from its genome sequence reveals characteristics suitable for biofuel production.</title>
        <authorList>
            <person name="Bogen C."/>
            <person name="Al-Dilaimi A."/>
            <person name="Albersmeier A."/>
            <person name="Wichmann J."/>
            <person name="Grundmann M."/>
            <person name="Rupp O."/>
            <person name="Lauersen K.J."/>
            <person name="Blifernez-Klassen O."/>
            <person name="Kalinowski J."/>
            <person name="Goesmann A."/>
            <person name="Mussgnug J.H."/>
            <person name="Kruse O."/>
        </authorList>
    </citation>
    <scope>NUCLEOTIDE SEQUENCE [LARGE SCALE GENOMIC DNA]</scope>
    <source>
        <strain evidence="2 3">SAG 48.87</strain>
    </source>
</reference>
<name>A0A0D2JC82_9CHLO</name>
<evidence type="ECO:0000256" key="1">
    <source>
        <dbReference type="SAM" id="MobiDB-lite"/>
    </source>
</evidence>
<organism evidence="2 3">
    <name type="scientific">Monoraphidium neglectum</name>
    <dbReference type="NCBI Taxonomy" id="145388"/>
    <lineage>
        <taxon>Eukaryota</taxon>
        <taxon>Viridiplantae</taxon>
        <taxon>Chlorophyta</taxon>
        <taxon>core chlorophytes</taxon>
        <taxon>Chlorophyceae</taxon>
        <taxon>CS clade</taxon>
        <taxon>Sphaeropleales</taxon>
        <taxon>Selenastraceae</taxon>
        <taxon>Monoraphidium</taxon>
    </lineage>
</organism>
<accession>A0A0D2JC82</accession>
<dbReference type="Proteomes" id="UP000054498">
    <property type="component" value="Unassembled WGS sequence"/>
</dbReference>
<feature type="region of interest" description="Disordered" evidence="1">
    <location>
        <begin position="17"/>
        <end position="55"/>
    </location>
</feature>
<dbReference type="EC" id="5.-.-.-" evidence="2"/>
<keyword evidence="3" id="KW-1185">Reference proteome</keyword>
<dbReference type="KEGG" id="mng:MNEG_10667"/>
<feature type="region of interest" description="Disordered" evidence="1">
    <location>
        <begin position="160"/>
        <end position="190"/>
    </location>
</feature>